<keyword evidence="2 3" id="KW-0378">Hydrolase</keyword>
<sequence length="145" mass="15259">MPDARLYPTRPFLAASVAVFRDGRVLLAARANPPMAGRFSLPGGLVEPGETLREAALRELAEEVGIEAEIIGFADHVEVVERDERGVKFHFVIAAFAARWRAGEPCPSAETGAVVWADPADIGALPTTAGLAAIVAKAQSVLLSA</sequence>
<dbReference type="InterPro" id="IPR020084">
    <property type="entry name" value="NUDIX_hydrolase_CS"/>
</dbReference>
<evidence type="ECO:0000259" key="4">
    <source>
        <dbReference type="PROSITE" id="PS51462"/>
    </source>
</evidence>
<dbReference type="PRINTS" id="PR00502">
    <property type="entry name" value="NUDIXFAMILY"/>
</dbReference>
<dbReference type="InterPro" id="IPR015797">
    <property type="entry name" value="NUDIX_hydrolase-like_dom_sf"/>
</dbReference>
<evidence type="ECO:0000256" key="2">
    <source>
        <dbReference type="ARBA" id="ARBA00022801"/>
    </source>
</evidence>
<dbReference type="RefSeq" id="WP_283739753.1">
    <property type="nucleotide sequence ID" value="NZ_JASJEV010000003.1"/>
</dbReference>
<dbReference type="Gene3D" id="3.90.79.10">
    <property type="entry name" value="Nucleoside Triphosphate Pyrophosphohydrolase"/>
    <property type="match status" value="1"/>
</dbReference>
<comment type="cofactor">
    <cofactor evidence="1">
        <name>Mg(2+)</name>
        <dbReference type="ChEBI" id="CHEBI:18420"/>
    </cofactor>
</comment>
<feature type="domain" description="Nudix hydrolase" evidence="4">
    <location>
        <begin position="10"/>
        <end position="140"/>
    </location>
</feature>
<dbReference type="GO" id="GO:0016787">
    <property type="term" value="F:hydrolase activity"/>
    <property type="evidence" value="ECO:0007669"/>
    <property type="project" value="UniProtKB-KW"/>
</dbReference>
<dbReference type="Pfam" id="PF00293">
    <property type="entry name" value="NUDIX"/>
    <property type="match status" value="1"/>
</dbReference>
<name>A0ABT7AEH1_9HYPH</name>
<organism evidence="5 6">
    <name type="scientific">Chelatococcus albus</name>
    <dbReference type="NCBI Taxonomy" id="3047466"/>
    <lineage>
        <taxon>Bacteria</taxon>
        <taxon>Pseudomonadati</taxon>
        <taxon>Pseudomonadota</taxon>
        <taxon>Alphaproteobacteria</taxon>
        <taxon>Hyphomicrobiales</taxon>
        <taxon>Chelatococcaceae</taxon>
        <taxon>Chelatococcus</taxon>
    </lineage>
</organism>
<protein>
    <submittedName>
        <fullName evidence="5">NUDIX hydrolase</fullName>
    </submittedName>
</protein>
<accession>A0ABT7AEH1</accession>
<keyword evidence="6" id="KW-1185">Reference proteome</keyword>
<evidence type="ECO:0000256" key="1">
    <source>
        <dbReference type="ARBA" id="ARBA00001946"/>
    </source>
</evidence>
<dbReference type="PROSITE" id="PS00893">
    <property type="entry name" value="NUDIX_BOX"/>
    <property type="match status" value="1"/>
</dbReference>
<dbReference type="Proteomes" id="UP001321492">
    <property type="component" value="Unassembled WGS sequence"/>
</dbReference>
<dbReference type="InterPro" id="IPR000086">
    <property type="entry name" value="NUDIX_hydrolase_dom"/>
</dbReference>
<dbReference type="PANTHER" id="PTHR43046">
    <property type="entry name" value="GDP-MANNOSE MANNOSYL HYDROLASE"/>
    <property type="match status" value="1"/>
</dbReference>
<dbReference type="PANTHER" id="PTHR43046:SF14">
    <property type="entry name" value="MUTT_NUDIX FAMILY PROTEIN"/>
    <property type="match status" value="1"/>
</dbReference>
<evidence type="ECO:0000313" key="5">
    <source>
        <dbReference type="EMBL" id="MDJ1157752.1"/>
    </source>
</evidence>
<gene>
    <name evidence="5" type="ORF">QNA08_05850</name>
</gene>
<dbReference type="PROSITE" id="PS51462">
    <property type="entry name" value="NUDIX"/>
    <property type="match status" value="1"/>
</dbReference>
<dbReference type="SUPFAM" id="SSF55811">
    <property type="entry name" value="Nudix"/>
    <property type="match status" value="1"/>
</dbReference>
<evidence type="ECO:0000256" key="3">
    <source>
        <dbReference type="RuleBase" id="RU003476"/>
    </source>
</evidence>
<reference evidence="5 6" key="1">
    <citation type="submission" date="2023-05" db="EMBL/GenBank/DDBJ databases">
        <title>Chelatococcus sp. nov., a moderately thermophilic bacterium isolated from hot spring microbial mat.</title>
        <authorList>
            <person name="Hu C.-J."/>
            <person name="Li W.-J."/>
        </authorList>
    </citation>
    <scope>NUCLEOTIDE SEQUENCE [LARGE SCALE GENOMIC DNA]</scope>
    <source>
        <strain evidence="5 6">SYSU G07232</strain>
    </source>
</reference>
<comment type="similarity">
    <text evidence="3">Belongs to the Nudix hydrolase family.</text>
</comment>
<dbReference type="CDD" id="cd04673">
    <property type="entry name" value="NUDIX_ADPRase"/>
    <property type="match status" value="1"/>
</dbReference>
<comment type="caution">
    <text evidence="5">The sequence shown here is derived from an EMBL/GenBank/DDBJ whole genome shotgun (WGS) entry which is preliminary data.</text>
</comment>
<proteinExistence type="inferred from homology"/>
<dbReference type="EMBL" id="JASJEV010000003">
    <property type="protein sequence ID" value="MDJ1157752.1"/>
    <property type="molecule type" value="Genomic_DNA"/>
</dbReference>
<evidence type="ECO:0000313" key="6">
    <source>
        <dbReference type="Proteomes" id="UP001321492"/>
    </source>
</evidence>
<dbReference type="InterPro" id="IPR020476">
    <property type="entry name" value="Nudix_hydrolase"/>
</dbReference>